<organism evidence="2 3">
    <name type="scientific">Sorangium atrum</name>
    <dbReference type="NCBI Taxonomy" id="2995308"/>
    <lineage>
        <taxon>Bacteria</taxon>
        <taxon>Pseudomonadati</taxon>
        <taxon>Myxococcota</taxon>
        <taxon>Polyangia</taxon>
        <taxon>Polyangiales</taxon>
        <taxon>Polyangiaceae</taxon>
        <taxon>Sorangium</taxon>
    </lineage>
</organism>
<gene>
    <name evidence="2" type="ORF">POL72_25795</name>
</gene>
<comment type="caution">
    <text evidence="2">The sequence shown here is derived from an EMBL/GenBank/DDBJ whole genome shotgun (WGS) entry which is preliminary data.</text>
</comment>
<feature type="compositionally biased region" description="Basic and acidic residues" evidence="1">
    <location>
        <begin position="61"/>
        <end position="78"/>
    </location>
</feature>
<dbReference type="Proteomes" id="UP001217485">
    <property type="component" value="Unassembled WGS sequence"/>
</dbReference>
<evidence type="ECO:0000313" key="3">
    <source>
        <dbReference type="Proteomes" id="UP001217485"/>
    </source>
</evidence>
<proteinExistence type="predicted"/>
<evidence type="ECO:0000313" key="2">
    <source>
        <dbReference type="EMBL" id="MDC0681179.1"/>
    </source>
</evidence>
<accession>A0ABT5C5Z6</accession>
<evidence type="ECO:0000256" key="1">
    <source>
        <dbReference type="SAM" id="MobiDB-lite"/>
    </source>
</evidence>
<feature type="region of interest" description="Disordered" evidence="1">
    <location>
        <begin position="1"/>
        <end position="21"/>
    </location>
</feature>
<feature type="compositionally biased region" description="Polar residues" evidence="1">
    <location>
        <begin position="95"/>
        <end position="108"/>
    </location>
</feature>
<dbReference type="EMBL" id="JAQNDK010000003">
    <property type="protein sequence ID" value="MDC0681179.1"/>
    <property type="molecule type" value="Genomic_DNA"/>
</dbReference>
<keyword evidence="3" id="KW-1185">Reference proteome</keyword>
<feature type="region of interest" description="Disordered" evidence="1">
    <location>
        <begin position="61"/>
        <end position="125"/>
    </location>
</feature>
<name>A0ABT5C5Z6_9BACT</name>
<sequence length="139" mass="14700">MAPHERLAIGEERLPGERDPVGVAVEVAPPPVADVAEQPEREVVALRGPAGRLAGGALEQARGEASLRERAGRWRGDPVARQLAPRGEQERERSTGMSVPAGSQSESITRARIPAPDRPRAEPAAMRVARATNVAALPA</sequence>
<protein>
    <submittedName>
        <fullName evidence="2">Uncharacterized protein</fullName>
    </submittedName>
</protein>
<feature type="compositionally biased region" description="Basic and acidic residues" evidence="1">
    <location>
        <begin position="1"/>
        <end position="20"/>
    </location>
</feature>
<dbReference type="RefSeq" id="WP_272098222.1">
    <property type="nucleotide sequence ID" value="NZ_JAQNDK010000003.1"/>
</dbReference>
<reference evidence="2 3" key="1">
    <citation type="submission" date="2023-01" db="EMBL/GenBank/DDBJ databases">
        <title>Minimal conservation of predation-associated metabolite biosynthetic gene clusters underscores biosynthetic potential of Myxococcota including descriptions for ten novel species: Archangium lansinium sp. nov., Myxococcus landrumus sp. nov., Nannocystis bai.</title>
        <authorList>
            <person name="Ahearne A."/>
            <person name="Stevens C."/>
            <person name="Dowd S."/>
        </authorList>
    </citation>
    <scope>NUCLEOTIDE SEQUENCE [LARGE SCALE GENOMIC DNA]</scope>
    <source>
        <strain evidence="2 3">WIWO2</strain>
    </source>
</reference>